<gene>
    <name evidence="1" type="ORF">KPL71_003164</name>
</gene>
<name>A0ACB8MWQ2_CITSI</name>
<accession>A0ACB8MWQ2</accession>
<evidence type="ECO:0000313" key="2">
    <source>
        <dbReference type="Proteomes" id="UP000829398"/>
    </source>
</evidence>
<dbReference type="Proteomes" id="UP000829398">
    <property type="component" value="Chromosome 2"/>
</dbReference>
<sequence length="946" mass="108120">MYIRGQGKIGYIIGDKKVPANDDPLYATWDAENSMVMPWLVNSIEEDISSNYMCYPIVKELWNNVSCGKILTSSTHMNGNPLMIATTTRKSWKTIVFTSFLPALILSLMKSDDKSQAWCDHCHKPRHTREKCWKLHGKPKKWKSSKQGEKNRGIPSANKANSGHFNKEQIDKLLKLIKSNFSFGIPSVSLRDSSSLWHVYDTVKYHFLHLYESKLKPELCLWVAFPNLESLKLSAINVEKIWHNQLPAMSSCIQNLTRLIVRVCGTSKSVFHSSSVRSFVQLRHLEISNCMNLEEIVFLELEESMEEEKDIIFPQLNFLKIKDLVNVTSFCSGNYIEFPSLKELQIQRCPMLKAFILKNMTTDLKGGKKVETMSSVEIQPFFNEKVALPSLEEMLMKVESCKRLLTIFPPQICGRFLKLESLMVTNCGSLEEIFDLEGMDFEEQGSGAVTQLRELYLSRLPKLKSIWNKDPHKMFSSSPNLLKLRIFACQSLKSLFPASIARSLLQLEKLYIKNCGVEEIVAKEGRAEATVGFVFPSLISLTLCELPHLRTFYHGMYTLEWPVLKKLKAYGCDKVSIFVPEHISFEEIKGIPAEQPHFFDDQVFRNLEELSLSKKDITMIWQDHFLEHLLSKLKVLNVSYDDESAVFPLGLLQRARNLEKLVLSYGSYKEICSSEEVEEHAGRLTHIKTLKLNKLSDLTHMWKQDSKLDLMLQNLEILEIKYCGNMMNLVPSRASFRNLTVLEVCDCERLVSVVTSPTAKCLVQLRKMTISKCKMVTEVIASDQGDVVKVEIVFNKLKELFLESLESLRSFCSGANYAFNFPCLEDLMVIKCPNMKTFSAGVLKTPRLWDVQNLELNEACWAGDVNTTIQQLHEKMAKRPKIEDSGESETSTSEETDHEEDGEGSKEIEFPATSEDEEESETSMSEEIDEEEDEGNCEEEKENGDD</sequence>
<protein>
    <submittedName>
        <fullName evidence="1">Uncharacterized protein</fullName>
    </submittedName>
</protein>
<organism evidence="1 2">
    <name type="scientific">Citrus sinensis</name>
    <name type="common">Sweet orange</name>
    <name type="synonym">Citrus aurantium var. sinensis</name>
    <dbReference type="NCBI Taxonomy" id="2711"/>
    <lineage>
        <taxon>Eukaryota</taxon>
        <taxon>Viridiplantae</taxon>
        <taxon>Streptophyta</taxon>
        <taxon>Embryophyta</taxon>
        <taxon>Tracheophyta</taxon>
        <taxon>Spermatophyta</taxon>
        <taxon>Magnoliopsida</taxon>
        <taxon>eudicotyledons</taxon>
        <taxon>Gunneridae</taxon>
        <taxon>Pentapetalae</taxon>
        <taxon>rosids</taxon>
        <taxon>malvids</taxon>
        <taxon>Sapindales</taxon>
        <taxon>Rutaceae</taxon>
        <taxon>Aurantioideae</taxon>
        <taxon>Citrus</taxon>
    </lineage>
</organism>
<reference evidence="2" key="1">
    <citation type="journal article" date="2023" name="Hortic. Res.">
        <title>A chromosome-level phased genome enabling allele-level studies in sweet orange: a case study on citrus Huanglongbing tolerance.</title>
        <authorList>
            <person name="Wu B."/>
            <person name="Yu Q."/>
            <person name="Deng Z."/>
            <person name="Duan Y."/>
            <person name="Luo F."/>
            <person name="Gmitter F. Jr."/>
        </authorList>
    </citation>
    <scope>NUCLEOTIDE SEQUENCE [LARGE SCALE GENOMIC DNA]</scope>
    <source>
        <strain evidence="2">cv. Valencia</strain>
    </source>
</reference>
<keyword evidence="2" id="KW-1185">Reference proteome</keyword>
<evidence type="ECO:0000313" key="1">
    <source>
        <dbReference type="EMBL" id="KAH9789754.1"/>
    </source>
</evidence>
<proteinExistence type="predicted"/>
<comment type="caution">
    <text evidence="1">The sequence shown here is derived from an EMBL/GenBank/DDBJ whole genome shotgun (WGS) entry which is preliminary data.</text>
</comment>
<dbReference type="EMBL" id="CM039171">
    <property type="protein sequence ID" value="KAH9789754.1"/>
    <property type="molecule type" value="Genomic_DNA"/>
</dbReference>